<evidence type="ECO:0000256" key="6">
    <source>
        <dbReference type="SAM" id="MobiDB-lite"/>
    </source>
</evidence>
<dbReference type="PANTHER" id="PTHR11177:SF403">
    <property type="entry name" value="CHITINASE 2-RELATED"/>
    <property type="match status" value="1"/>
</dbReference>
<organism evidence="8">
    <name type="scientific">Timema tahoe</name>
    <dbReference type="NCBI Taxonomy" id="61484"/>
    <lineage>
        <taxon>Eukaryota</taxon>
        <taxon>Metazoa</taxon>
        <taxon>Ecdysozoa</taxon>
        <taxon>Arthropoda</taxon>
        <taxon>Hexapoda</taxon>
        <taxon>Insecta</taxon>
        <taxon>Pterygota</taxon>
        <taxon>Neoptera</taxon>
        <taxon>Polyneoptera</taxon>
        <taxon>Phasmatodea</taxon>
        <taxon>Timematodea</taxon>
        <taxon>Timematoidea</taxon>
        <taxon>Timematidae</taxon>
        <taxon>Timema</taxon>
    </lineage>
</organism>
<dbReference type="InterPro" id="IPR017853">
    <property type="entry name" value="GH"/>
</dbReference>
<dbReference type="FunFam" id="3.20.20.80:FF:000097">
    <property type="entry name" value="Probable chitinase 2"/>
    <property type="match status" value="1"/>
</dbReference>
<dbReference type="AlphaFoldDB" id="A0A7R9NW88"/>
<reference evidence="8" key="1">
    <citation type="submission" date="2020-11" db="EMBL/GenBank/DDBJ databases">
        <authorList>
            <person name="Tran Van P."/>
        </authorList>
    </citation>
    <scope>NUCLEOTIDE SEQUENCE</scope>
</reference>
<feature type="region of interest" description="Disordered" evidence="6">
    <location>
        <begin position="498"/>
        <end position="518"/>
    </location>
</feature>
<evidence type="ECO:0000256" key="4">
    <source>
        <dbReference type="RuleBase" id="RU000489"/>
    </source>
</evidence>
<feature type="compositionally biased region" description="Basic and acidic residues" evidence="6">
    <location>
        <begin position="500"/>
        <end position="511"/>
    </location>
</feature>
<dbReference type="Pfam" id="PF00704">
    <property type="entry name" value="Glyco_hydro_18"/>
    <property type="match status" value="1"/>
</dbReference>
<dbReference type="FunFam" id="3.10.50.10:FF:000001">
    <property type="entry name" value="Chitinase 3-like 1"/>
    <property type="match status" value="1"/>
</dbReference>
<sequence>MEKEETHVKTTYAQNPNSMLKCEYESIFFVCRKPSEESNGPAASTGDTASTLQGEDDILMQNGSRYPAGQNVCSEGELERQVLCDKERLTFKMRYATLAVAHPKKVKRPPHDRTVVCYVAAWAGYRKSRGAFTLEDLDPALCTHLVYAFAGLNITSNSIYSLDPYHDLEDNYGKGSYKKMTDMRIRYPYLKVTLAIGGWNEGSTNYSIMAGSPSRRQVFVKSVVEFLQKYGFDGLDLDWEFPGKRGGGPEDKQNFVSLVKELRQEFDKHQWLLTAALGASQDTIDLAYDIPALSQDLDFIHAMCYDYHGTWDKRTGANAPLRPTDLNDKLNLEFSIKYFLKLGVPPNKLIMGLPLYGRTFFVEGLTEVTSLGDPAQEKGFQGPYTREDGFMGYNEICEELNANKSSWKQFWDEKSVTPFAVNGNKVIAYDNERSIAEKVKFAIKNKLGGIMVWSVDTDDFHGDCYEKDDNAIAASYPLMRAINKAVFVSQREQANEVITQEEKDTANKKESGSSSSGTALGSLGLCLALIFFCL</sequence>
<evidence type="ECO:0000256" key="1">
    <source>
        <dbReference type="ARBA" id="ARBA00022801"/>
    </source>
</evidence>
<dbReference type="EMBL" id="OE002363">
    <property type="protein sequence ID" value="CAD7458586.1"/>
    <property type="molecule type" value="Genomic_DNA"/>
</dbReference>
<dbReference type="GO" id="GO:0005576">
    <property type="term" value="C:extracellular region"/>
    <property type="evidence" value="ECO:0007669"/>
    <property type="project" value="TreeGrafter"/>
</dbReference>
<dbReference type="InterPro" id="IPR011583">
    <property type="entry name" value="Chitinase_II/V-like_cat"/>
</dbReference>
<dbReference type="InterPro" id="IPR001223">
    <property type="entry name" value="Glyco_hydro18_cat"/>
</dbReference>
<gene>
    <name evidence="8" type="ORF">TTEB3V08_LOCUS6562</name>
</gene>
<evidence type="ECO:0000256" key="5">
    <source>
        <dbReference type="RuleBase" id="RU004453"/>
    </source>
</evidence>
<protein>
    <recommendedName>
        <fullName evidence="7">GH18 domain-containing protein</fullName>
    </recommendedName>
</protein>
<feature type="domain" description="GH18" evidence="7">
    <location>
        <begin position="113"/>
        <end position="489"/>
    </location>
</feature>
<keyword evidence="1 4" id="KW-0378">Hydrolase</keyword>
<dbReference type="PROSITE" id="PS51910">
    <property type="entry name" value="GH18_2"/>
    <property type="match status" value="1"/>
</dbReference>
<keyword evidence="3 4" id="KW-0326">Glycosidase</keyword>
<dbReference type="Gene3D" id="3.10.50.10">
    <property type="match status" value="1"/>
</dbReference>
<dbReference type="SMART" id="SM00636">
    <property type="entry name" value="Glyco_18"/>
    <property type="match status" value="1"/>
</dbReference>
<dbReference type="InterPro" id="IPR029070">
    <property type="entry name" value="Chitinase_insertion_sf"/>
</dbReference>
<dbReference type="PROSITE" id="PS01095">
    <property type="entry name" value="GH18_1"/>
    <property type="match status" value="1"/>
</dbReference>
<dbReference type="GO" id="GO:0005975">
    <property type="term" value="P:carbohydrate metabolic process"/>
    <property type="evidence" value="ECO:0007669"/>
    <property type="project" value="InterPro"/>
</dbReference>
<dbReference type="SUPFAM" id="SSF54556">
    <property type="entry name" value="Chitinase insertion domain"/>
    <property type="match status" value="1"/>
</dbReference>
<comment type="similarity">
    <text evidence="5">Belongs to the glycosyl hydrolase 18 family.</text>
</comment>
<evidence type="ECO:0000256" key="2">
    <source>
        <dbReference type="ARBA" id="ARBA00023157"/>
    </source>
</evidence>
<dbReference type="GO" id="GO:0004568">
    <property type="term" value="F:chitinase activity"/>
    <property type="evidence" value="ECO:0007669"/>
    <property type="project" value="TreeGrafter"/>
</dbReference>
<evidence type="ECO:0000313" key="8">
    <source>
        <dbReference type="EMBL" id="CAD7458586.1"/>
    </source>
</evidence>
<keyword evidence="2" id="KW-1015">Disulfide bond</keyword>
<evidence type="ECO:0000259" key="7">
    <source>
        <dbReference type="PROSITE" id="PS51910"/>
    </source>
</evidence>
<accession>A0A7R9NW88</accession>
<dbReference type="CDD" id="cd02872">
    <property type="entry name" value="GH18_chitolectin_chitotriosidase"/>
    <property type="match status" value="1"/>
</dbReference>
<proteinExistence type="inferred from homology"/>
<dbReference type="InterPro" id="IPR001579">
    <property type="entry name" value="Glyco_hydro_18_chit_AS"/>
</dbReference>
<dbReference type="GO" id="GO:0006032">
    <property type="term" value="P:chitin catabolic process"/>
    <property type="evidence" value="ECO:0007669"/>
    <property type="project" value="TreeGrafter"/>
</dbReference>
<name>A0A7R9NW88_9NEOP</name>
<dbReference type="SUPFAM" id="SSF51445">
    <property type="entry name" value="(Trans)glycosidases"/>
    <property type="match status" value="1"/>
</dbReference>
<dbReference type="InterPro" id="IPR050314">
    <property type="entry name" value="Glycosyl_Hydrlase_18"/>
</dbReference>
<dbReference type="Gene3D" id="3.20.20.80">
    <property type="entry name" value="Glycosidases"/>
    <property type="match status" value="1"/>
</dbReference>
<evidence type="ECO:0000256" key="3">
    <source>
        <dbReference type="ARBA" id="ARBA00023295"/>
    </source>
</evidence>
<dbReference type="GO" id="GO:0008061">
    <property type="term" value="F:chitin binding"/>
    <property type="evidence" value="ECO:0007669"/>
    <property type="project" value="InterPro"/>
</dbReference>
<dbReference type="PANTHER" id="PTHR11177">
    <property type="entry name" value="CHITINASE"/>
    <property type="match status" value="1"/>
</dbReference>